<protein>
    <submittedName>
        <fullName evidence="1">Uncharacterized protein</fullName>
    </submittedName>
</protein>
<sequence length="124" mass="14233">MAQMSKSQQATWARQQEAALALAKAQFEQYPTRLMAALERATTLNFELEVRNSQFNLRDRDDSYSQLFVLTFTHDQDSQNALESLEYDLKDKAAAEAEATRKYELKKAALAKLTPEEKELLNLE</sequence>
<organism evidence="1">
    <name type="scientific">uncultured Caudovirales phage</name>
    <dbReference type="NCBI Taxonomy" id="2100421"/>
    <lineage>
        <taxon>Viruses</taxon>
        <taxon>Duplodnaviria</taxon>
        <taxon>Heunggongvirae</taxon>
        <taxon>Uroviricota</taxon>
        <taxon>Caudoviricetes</taxon>
        <taxon>Peduoviridae</taxon>
        <taxon>Maltschvirus</taxon>
        <taxon>Maltschvirus maltsch</taxon>
    </lineage>
</organism>
<dbReference type="EMBL" id="LR797503">
    <property type="protein sequence ID" value="CAB4220847.1"/>
    <property type="molecule type" value="Genomic_DNA"/>
</dbReference>
<gene>
    <name evidence="1" type="ORF">UFOVP1636_58</name>
</gene>
<reference evidence="1" key="1">
    <citation type="submission" date="2020-05" db="EMBL/GenBank/DDBJ databases">
        <authorList>
            <person name="Chiriac C."/>
            <person name="Salcher M."/>
            <person name="Ghai R."/>
            <person name="Kavagutti S V."/>
        </authorList>
    </citation>
    <scope>NUCLEOTIDE SEQUENCE</scope>
</reference>
<name>A0A6J5T2D8_9CAUD</name>
<evidence type="ECO:0000313" key="1">
    <source>
        <dbReference type="EMBL" id="CAB4220847.1"/>
    </source>
</evidence>
<accession>A0A6J5T2D8</accession>
<proteinExistence type="predicted"/>